<dbReference type="AlphaFoldDB" id="A0AAP3XST0"/>
<organism evidence="3 4">
    <name type="scientific">Marinimicrococcus flavescens</name>
    <dbReference type="NCBI Taxonomy" id="3031815"/>
    <lineage>
        <taxon>Bacteria</taxon>
        <taxon>Pseudomonadati</taxon>
        <taxon>Pseudomonadota</taxon>
        <taxon>Alphaproteobacteria</taxon>
        <taxon>Geminicoccales</taxon>
        <taxon>Geminicoccaceae</taxon>
        <taxon>Marinimicrococcus</taxon>
    </lineage>
</organism>
<gene>
    <name evidence="3" type="ORF">PZ740_13305</name>
</gene>
<evidence type="ECO:0000313" key="4">
    <source>
        <dbReference type="Proteomes" id="UP001301140"/>
    </source>
</evidence>
<comment type="caution">
    <text evidence="3">The sequence shown here is derived from an EMBL/GenBank/DDBJ whole genome shotgun (WGS) entry which is preliminary data.</text>
</comment>
<protein>
    <submittedName>
        <fullName evidence="3">VacJ family lipoprotein</fullName>
    </submittedName>
</protein>
<comment type="similarity">
    <text evidence="1">Belongs to the MlaA family.</text>
</comment>
<dbReference type="RefSeq" id="WP_327789776.1">
    <property type="nucleotide sequence ID" value="NZ_JARGEQ010000126.1"/>
</dbReference>
<proteinExistence type="inferred from homology"/>
<evidence type="ECO:0000256" key="1">
    <source>
        <dbReference type="ARBA" id="ARBA00010634"/>
    </source>
</evidence>
<dbReference type="EMBL" id="JARGEQ010000126">
    <property type="protein sequence ID" value="MDF1587358.1"/>
    <property type="molecule type" value="Genomic_DNA"/>
</dbReference>
<keyword evidence="4" id="KW-1185">Reference proteome</keyword>
<dbReference type="PRINTS" id="PR01805">
    <property type="entry name" value="VACJLIPOPROT"/>
</dbReference>
<dbReference type="PROSITE" id="PS51257">
    <property type="entry name" value="PROKAR_LIPOPROTEIN"/>
    <property type="match status" value="1"/>
</dbReference>
<dbReference type="PANTHER" id="PTHR30035:SF3">
    <property type="entry name" value="INTERMEMBRANE PHOSPHOLIPID TRANSPORT SYSTEM LIPOPROTEIN MLAA"/>
    <property type="match status" value="1"/>
</dbReference>
<evidence type="ECO:0000313" key="3">
    <source>
        <dbReference type="EMBL" id="MDF1587358.1"/>
    </source>
</evidence>
<reference evidence="3 4" key="1">
    <citation type="submission" date="2023-03" db="EMBL/GenBank/DDBJ databases">
        <title>YIM 152171 draft genome.</title>
        <authorList>
            <person name="Yang Z."/>
        </authorList>
    </citation>
    <scope>NUCLEOTIDE SEQUENCE [LARGE SCALE GENOMIC DNA]</scope>
    <source>
        <strain evidence="3 4">YIM 152171</strain>
    </source>
</reference>
<keyword evidence="2" id="KW-0732">Signal</keyword>
<accession>A0AAP3XST0</accession>
<dbReference type="GO" id="GO:0016020">
    <property type="term" value="C:membrane"/>
    <property type="evidence" value="ECO:0007669"/>
    <property type="project" value="InterPro"/>
</dbReference>
<dbReference type="Pfam" id="PF04333">
    <property type="entry name" value="MlaA"/>
    <property type="match status" value="1"/>
</dbReference>
<sequence length="261" mass="27690">MTIGRKSVCGASRWPGGAAAALLAVLVGGCASGPSGGIADPLEPLNRAVFRFNEVADGLVIEPAAELYGLVVPEAGRTSLRNFLDNAGSPVVFVNDLLQLERERAGVTLARFMINTFFGGLGLFDAARHFGHVRHEEDFGQTLAVWGVGDGAYLVLPILGPSSLRDATGSAVDGFLLDPAVYIAPSDARLAARVADGVDTRYRLDPVIEDLRANAMDRYATVRTVYQQRRQAAIANGRATAADPDYEAIFQDPEAEDGTSN</sequence>
<dbReference type="Proteomes" id="UP001301140">
    <property type="component" value="Unassembled WGS sequence"/>
</dbReference>
<dbReference type="InterPro" id="IPR007428">
    <property type="entry name" value="MlaA"/>
</dbReference>
<name>A0AAP3XST0_9PROT</name>
<dbReference type="GO" id="GO:0120010">
    <property type="term" value="P:intermembrane phospholipid transfer"/>
    <property type="evidence" value="ECO:0007669"/>
    <property type="project" value="TreeGrafter"/>
</dbReference>
<evidence type="ECO:0000256" key="2">
    <source>
        <dbReference type="ARBA" id="ARBA00022729"/>
    </source>
</evidence>
<keyword evidence="3" id="KW-0449">Lipoprotein</keyword>
<dbReference type="PANTHER" id="PTHR30035">
    <property type="entry name" value="LIPOPROTEIN VACJ-RELATED"/>
    <property type="match status" value="1"/>
</dbReference>